<comment type="caution">
    <text evidence="2">The sequence shown here is derived from an EMBL/GenBank/DDBJ whole genome shotgun (WGS) entry which is preliminary data.</text>
</comment>
<reference evidence="2" key="1">
    <citation type="submission" date="2023-07" db="EMBL/GenBank/DDBJ databases">
        <authorList>
            <person name="Stuckert A."/>
        </authorList>
    </citation>
    <scope>NUCLEOTIDE SEQUENCE</scope>
</reference>
<evidence type="ECO:0000313" key="3">
    <source>
        <dbReference type="Proteomes" id="UP001176940"/>
    </source>
</evidence>
<feature type="non-terminal residue" evidence="2">
    <location>
        <position position="1"/>
    </location>
</feature>
<dbReference type="Proteomes" id="UP001176940">
    <property type="component" value="Unassembled WGS sequence"/>
</dbReference>
<dbReference type="InterPro" id="IPR051640">
    <property type="entry name" value="GRB10-interact_GYF"/>
</dbReference>
<keyword evidence="3" id="KW-1185">Reference proteome</keyword>
<organism evidence="2 3">
    <name type="scientific">Ranitomeya imitator</name>
    <name type="common">mimic poison frog</name>
    <dbReference type="NCBI Taxonomy" id="111125"/>
    <lineage>
        <taxon>Eukaryota</taxon>
        <taxon>Metazoa</taxon>
        <taxon>Chordata</taxon>
        <taxon>Craniata</taxon>
        <taxon>Vertebrata</taxon>
        <taxon>Euteleostomi</taxon>
        <taxon>Amphibia</taxon>
        <taxon>Batrachia</taxon>
        <taxon>Anura</taxon>
        <taxon>Neobatrachia</taxon>
        <taxon>Hyloidea</taxon>
        <taxon>Dendrobatidae</taxon>
        <taxon>Dendrobatinae</taxon>
        <taxon>Ranitomeya</taxon>
    </lineage>
</organism>
<dbReference type="EMBL" id="CAUEEQ010044515">
    <property type="protein sequence ID" value="CAJ0957949.1"/>
    <property type="molecule type" value="Genomic_DNA"/>
</dbReference>
<evidence type="ECO:0000256" key="1">
    <source>
        <dbReference type="SAM" id="MobiDB-lite"/>
    </source>
</evidence>
<dbReference type="PANTHER" id="PTHR14445">
    <property type="entry name" value="GRB10 INTERACTING GYF PROTEIN"/>
    <property type="match status" value="1"/>
</dbReference>
<name>A0ABN9M7M3_9NEOB</name>
<evidence type="ECO:0000313" key="2">
    <source>
        <dbReference type="EMBL" id="CAJ0957949.1"/>
    </source>
</evidence>
<sequence>NQDGARGPGWREHPDRRRRFDFDFRERDDERGYRRTRSGSGSAEDERDSLPEWCLEDAEDETGTFDSSGAFLPSKKVQKECIPEEQEMDFRPSLDGEEHSDSDGSNSEDAKETEVARGREQSSEMSKNENFGERAVTTPPEIEQRTPSPAKKTEPKADSPVQKSTTPPMASNHEQETKLHTNPSAATAPTYKEGYNSDQTLRSLLGHELLWQTSGPQNHDLSVSTGLKRKPPHSVNHLYDIVIIDSSI</sequence>
<proteinExistence type="predicted"/>
<feature type="compositionally biased region" description="Acidic residues" evidence="1">
    <location>
        <begin position="54"/>
        <end position="63"/>
    </location>
</feature>
<accession>A0ABN9M7M3</accession>
<dbReference type="PANTHER" id="PTHR14445:SF38">
    <property type="entry name" value="GRB10-INTERACTING GYF PROTEIN 2"/>
    <property type="match status" value="1"/>
</dbReference>
<feature type="region of interest" description="Disordered" evidence="1">
    <location>
        <begin position="1"/>
        <end position="193"/>
    </location>
</feature>
<feature type="compositionally biased region" description="Basic and acidic residues" evidence="1">
    <location>
        <begin position="9"/>
        <end position="33"/>
    </location>
</feature>
<feature type="compositionally biased region" description="Basic and acidic residues" evidence="1">
    <location>
        <begin position="77"/>
        <end position="132"/>
    </location>
</feature>
<gene>
    <name evidence="2" type="ORF">RIMI_LOCUS16139779</name>
</gene>
<protein>
    <submittedName>
        <fullName evidence="2">Uncharacterized protein</fullName>
    </submittedName>
</protein>